<protein>
    <submittedName>
        <fullName evidence="2">Uncharacterized protein</fullName>
    </submittedName>
</protein>
<proteinExistence type="predicted"/>
<reference evidence="2" key="1">
    <citation type="submission" date="2019-09" db="EMBL/GenBank/DDBJ databases">
        <authorList>
            <person name="Zhang L."/>
        </authorList>
    </citation>
    <scope>NUCLEOTIDE SEQUENCE</scope>
</reference>
<gene>
    <name evidence="2" type="ORF">NYM_LOCUS13043</name>
</gene>
<dbReference type="Gramene" id="NC2G0055110.1">
    <property type="protein sequence ID" value="NC2G0055110.1:cds"/>
    <property type="gene ID" value="NC2G0055110"/>
</dbReference>
<name>A0A5K1A883_9MAGN</name>
<feature type="signal peptide" evidence="1">
    <location>
        <begin position="1"/>
        <end position="18"/>
    </location>
</feature>
<dbReference type="AlphaFoldDB" id="A0A5K1A883"/>
<dbReference type="EMBL" id="LR721780">
    <property type="protein sequence ID" value="VVV98224.1"/>
    <property type="molecule type" value="Genomic_DNA"/>
</dbReference>
<evidence type="ECO:0000313" key="2">
    <source>
        <dbReference type="EMBL" id="VVV98224.1"/>
    </source>
</evidence>
<keyword evidence="1" id="KW-0732">Signal</keyword>
<evidence type="ECO:0000256" key="1">
    <source>
        <dbReference type="SAM" id="SignalP"/>
    </source>
</evidence>
<feature type="chain" id="PRO_5023943024" evidence="1">
    <location>
        <begin position="19"/>
        <end position="99"/>
    </location>
</feature>
<accession>A0A5K1A883</accession>
<sequence>MTPLFHGHLHCSLPLALCFDWPTLPNSVQKLASRACEDAVRIWKLYSGSWRMKCFLDLQLHSKEASNGVSDVAWTRNLGPPEKVLLKMYCSHEDHGQGI</sequence>
<organism evidence="2">
    <name type="scientific">Nymphaea colorata</name>
    <name type="common">pocket water lily</name>
    <dbReference type="NCBI Taxonomy" id="210225"/>
    <lineage>
        <taxon>Eukaryota</taxon>
        <taxon>Viridiplantae</taxon>
        <taxon>Streptophyta</taxon>
        <taxon>Embryophyta</taxon>
        <taxon>Tracheophyta</taxon>
        <taxon>Spermatophyta</taxon>
        <taxon>Magnoliopsida</taxon>
        <taxon>Nymphaeales</taxon>
        <taxon>Nymphaeaceae</taxon>
        <taxon>Nymphaea</taxon>
    </lineage>
</organism>